<sequence length="892" mass="93221">MDEKCPRGFWGCLGRSEARGRGTGRTGYPRRTPGRGCRTPAYGSDLWNYRGFVNNRARTFRIFRNSGRARRPSAGRRAARFALGRAGHSGSREGGRMSVTVPGGAEPGRRRRTPRARSLRAVSLAVAVSLTVSWAVIGGVAPAVAAGEPERERRPGVVLPPASDTARPSGAVPDAAVDTPGAPDGAVGATRNGAGSGTGSGTGGPVSEPSVPDLAWSSALPDPQDRSAMPPSVPPVDPVSPVGPAGQRAKEAEGAGQPEPDEEQSDEGLLDGAEAEGPRSPVDRRRAATTVTRGEGFVAVDFDLGDTALPGRGGFRAPVRGQLVLPASGRATKLVLLSHLRSGNCSTGDIADGGTFAYPCPAGSTEVRYDRGWRYLAESLARKGYTALIPDLGPVWVGHEVKGAYDQVEAVLKIFGRQRDALAGAVERGERSFGTDLRGRVDLRTAAFVTHSRSGYAAEPIARRWASGPTRIHSQYLLAPALEDSAEDPYGPMSAPPADIPWLTVIGSDDEDTGPAGSVYLSDHLGQRRAAPAGAVTVRGFGHNYFNRVLSAARADDRMGCGNGCPGAREHERLLTRTLGAWLDHTGGPRRSTGIAALDDVRAAVPRTFGGVPARWLIAGTPSARRESVLALPQAGTAPGRARKTWTASGDATARACRHYHPQDPTRRPGSCDETTMGLVRSTTNLLQVRWRKNGAVSVPMRLRHVPEGLALHLMPFGATGEDSPGTPVRLTLRDTAGRTASVDLPASDPALANVARGERPAGFQISTVRVPLKRFRGVDPAKLDRLTVGGTGRAGGIMLRQAEFTGGGTGTRAVGSGDTGRDEGRGGTGRSDRSGTDRGGASADRAAPGGGEADHMLSATGGHTLSAALLSLALIAIGLTFVRHSGARRRP</sequence>
<name>E2PUL6_STRCL</name>
<feature type="compositionally biased region" description="Acidic residues" evidence="1">
    <location>
        <begin position="259"/>
        <end position="269"/>
    </location>
</feature>
<gene>
    <name evidence="3" type="ORF">SCLAV_2723</name>
</gene>
<feature type="compositionally biased region" description="Gly residues" evidence="1">
    <location>
        <begin position="194"/>
        <end position="204"/>
    </location>
</feature>
<evidence type="ECO:0000313" key="3">
    <source>
        <dbReference type="EMBL" id="EFG07795.1"/>
    </source>
</evidence>
<keyword evidence="2" id="KW-0812">Transmembrane</keyword>
<keyword evidence="2" id="KW-1133">Transmembrane helix</keyword>
<feature type="transmembrane region" description="Helical" evidence="2">
    <location>
        <begin position="119"/>
        <end position="145"/>
    </location>
</feature>
<protein>
    <submittedName>
        <fullName evidence="3">Secreted protein</fullName>
    </submittedName>
</protein>
<dbReference type="Proteomes" id="UP000002357">
    <property type="component" value="Chromosome"/>
</dbReference>
<organism evidence="3 4">
    <name type="scientific">Streptomyces clavuligerus</name>
    <dbReference type="NCBI Taxonomy" id="1901"/>
    <lineage>
        <taxon>Bacteria</taxon>
        <taxon>Bacillati</taxon>
        <taxon>Actinomycetota</taxon>
        <taxon>Actinomycetes</taxon>
        <taxon>Kitasatosporales</taxon>
        <taxon>Streptomycetaceae</taxon>
        <taxon>Streptomyces</taxon>
    </lineage>
</organism>
<feature type="region of interest" description="Disordered" evidence="1">
    <location>
        <begin position="805"/>
        <end position="858"/>
    </location>
</feature>
<keyword evidence="4" id="KW-1185">Reference proteome</keyword>
<accession>E2PUL6</accession>
<dbReference type="SUPFAM" id="SSF53474">
    <property type="entry name" value="alpha/beta-Hydrolases"/>
    <property type="match status" value="1"/>
</dbReference>
<evidence type="ECO:0000256" key="1">
    <source>
        <dbReference type="SAM" id="MobiDB-lite"/>
    </source>
</evidence>
<reference evidence="3 4" key="1">
    <citation type="journal article" date="2010" name="Genome Biol. Evol.">
        <title>The sequence of a 1.8-mb bacterial linear plasmid reveals a rich evolutionary reservoir of secondary metabolic pathways.</title>
        <authorList>
            <person name="Medema M.H."/>
            <person name="Trefzer A."/>
            <person name="Kovalchuk A."/>
            <person name="van den Berg M."/>
            <person name="Mueller U."/>
            <person name="Heijne W."/>
            <person name="Wu L."/>
            <person name="Alam M.T."/>
            <person name="Ronning C.M."/>
            <person name="Nierman W.C."/>
            <person name="Bovenberg R.A.L."/>
            <person name="Breitling R."/>
            <person name="Takano E."/>
        </authorList>
    </citation>
    <scope>NUCLEOTIDE SEQUENCE [LARGE SCALE GENOMIC DNA]</scope>
    <source>
        <strain evidence="4">ATCC 27064 / DSM 738 / JCM 4710 / NBRC 13307 / NCIMB 12785 / NRRL 3585 / VKM Ac-602</strain>
    </source>
</reference>
<keyword evidence="2" id="KW-0472">Membrane</keyword>
<dbReference type="eggNOG" id="COG1073">
    <property type="taxonomic scope" value="Bacteria"/>
</dbReference>
<feature type="region of interest" description="Disordered" evidence="1">
    <location>
        <begin position="146"/>
        <end position="287"/>
    </location>
</feature>
<feature type="region of interest" description="Disordered" evidence="1">
    <location>
        <begin position="84"/>
        <end position="117"/>
    </location>
</feature>
<feature type="transmembrane region" description="Helical" evidence="2">
    <location>
        <begin position="866"/>
        <end position="883"/>
    </location>
</feature>
<dbReference type="STRING" id="1901.BB341_14895"/>
<dbReference type="AlphaFoldDB" id="E2PUL6"/>
<dbReference type="EMBL" id="CM000913">
    <property type="protein sequence ID" value="EFG07795.1"/>
    <property type="molecule type" value="Genomic_DNA"/>
</dbReference>
<feature type="compositionally biased region" description="Basic and acidic residues" evidence="1">
    <location>
        <begin position="820"/>
        <end position="837"/>
    </location>
</feature>
<evidence type="ECO:0000256" key="2">
    <source>
        <dbReference type="SAM" id="Phobius"/>
    </source>
</evidence>
<proteinExistence type="predicted"/>
<dbReference type="InterPro" id="IPR029058">
    <property type="entry name" value="AB_hydrolase_fold"/>
</dbReference>
<evidence type="ECO:0000313" key="4">
    <source>
        <dbReference type="Proteomes" id="UP000002357"/>
    </source>
</evidence>
<dbReference type="Gene3D" id="3.40.50.1820">
    <property type="entry name" value="alpha/beta hydrolase"/>
    <property type="match status" value="1"/>
</dbReference>